<proteinExistence type="predicted"/>
<protein>
    <submittedName>
        <fullName evidence="2">Uncharacterized protein</fullName>
    </submittedName>
</protein>
<dbReference type="EMBL" id="JAESDN010000005">
    <property type="protein sequence ID" value="KAG7049834.1"/>
    <property type="molecule type" value="Genomic_DNA"/>
</dbReference>
<gene>
    <name evidence="2" type="ORF">JMJ77_012592</name>
</gene>
<organism evidence="2 3">
    <name type="scientific">Colletotrichum scovillei</name>
    <dbReference type="NCBI Taxonomy" id="1209932"/>
    <lineage>
        <taxon>Eukaryota</taxon>
        <taxon>Fungi</taxon>
        <taxon>Dikarya</taxon>
        <taxon>Ascomycota</taxon>
        <taxon>Pezizomycotina</taxon>
        <taxon>Sordariomycetes</taxon>
        <taxon>Hypocreomycetidae</taxon>
        <taxon>Glomerellales</taxon>
        <taxon>Glomerellaceae</taxon>
        <taxon>Colletotrichum</taxon>
        <taxon>Colletotrichum acutatum species complex</taxon>
    </lineage>
</organism>
<dbReference type="Proteomes" id="UP000699042">
    <property type="component" value="Unassembled WGS sequence"/>
</dbReference>
<keyword evidence="3" id="KW-1185">Reference proteome</keyword>
<evidence type="ECO:0000313" key="3">
    <source>
        <dbReference type="Proteomes" id="UP000699042"/>
    </source>
</evidence>
<dbReference type="OrthoDB" id="4839879at2759"/>
<feature type="region of interest" description="Disordered" evidence="1">
    <location>
        <begin position="20"/>
        <end position="43"/>
    </location>
</feature>
<evidence type="ECO:0000313" key="2">
    <source>
        <dbReference type="EMBL" id="KAG7049834.1"/>
    </source>
</evidence>
<evidence type="ECO:0000256" key="1">
    <source>
        <dbReference type="SAM" id="MobiDB-lite"/>
    </source>
</evidence>
<name>A0A9P7UB85_9PEZI</name>
<dbReference type="AlphaFoldDB" id="A0A9P7UB85"/>
<reference evidence="2" key="1">
    <citation type="submission" date="2021-05" db="EMBL/GenBank/DDBJ databases">
        <title>Comparative genomics of three Colletotrichum scovillei strains and genetic complementation revealed genes involved fungal growth and virulence on chili pepper.</title>
        <authorList>
            <person name="Hsieh D.-K."/>
            <person name="Chuang S.-C."/>
            <person name="Chen C.-Y."/>
            <person name="Chao Y.-T."/>
            <person name="Lu M.-Y.J."/>
            <person name="Lee M.-H."/>
            <person name="Shih M.-C."/>
        </authorList>
    </citation>
    <scope>NUCLEOTIDE SEQUENCE</scope>
    <source>
        <strain evidence="2">Coll-153</strain>
    </source>
</reference>
<accession>A0A9P7UB85</accession>
<sequence>MDVIFYASLGAPDFPSVKHSTPKLLRNMGGGSSRPSPPPRVPKTLPSTTIWIQHLPPLISETTRQAILSIRQIRSQYLTGGISNIALEDLTSLIERLELLIEDARHVANIRDYITLCTEETMLRLLNDHEPISQKLLEISHAVNPFLGSQRTDAERLGAASTSGEDDNLPIPFRPSDTCLIDESEKDLLVLLYYCNVELLEASVEEALGQLLKMAKKYGTVKDLDLRKESLSETEINIHWILFYLENKISLAIAAGGDPPESGAKLDFERSTRMSRLLTICEMLLSEGRLDQVCFLLIPLRRCIASQDKTWWRSRTRRLLKGIKKTRAGRQKWHIQLADEQLLCIKSLENDGGKSWGWRGSSTIRPEAIEMGKVKGD</sequence>
<comment type="caution">
    <text evidence="2">The sequence shown here is derived from an EMBL/GenBank/DDBJ whole genome shotgun (WGS) entry which is preliminary data.</text>
</comment>